<accession>A0ABT6T2Q5</accession>
<evidence type="ECO:0000256" key="2">
    <source>
        <dbReference type="ARBA" id="ARBA00022679"/>
    </source>
</evidence>
<proteinExistence type="predicted"/>
<dbReference type="PANTHER" id="PTHR12526:SF630">
    <property type="entry name" value="GLYCOSYLTRANSFERASE"/>
    <property type="match status" value="1"/>
</dbReference>
<reference evidence="5 6" key="1">
    <citation type="submission" date="2023-05" db="EMBL/GenBank/DDBJ databases">
        <title>Draft genome sequence of Streptomyces sp. B-S-A12 isolated from a cave soil in Thailand.</title>
        <authorList>
            <person name="Chamroensaksri N."/>
            <person name="Muangham S."/>
        </authorList>
    </citation>
    <scope>NUCLEOTIDE SEQUENCE [LARGE SCALE GENOMIC DNA]</scope>
    <source>
        <strain evidence="5 6">B-S-A12</strain>
    </source>
</reference>
<dbReference type="RefSeq" id="WP_282537556.1">
    <property type="nucleotide sequence ID" value="NZ_JASCIS010000027.1"/>
</dbReference>
<evidence type="ECO:0000256" key="3">
    <source>
        <dbReference type="SAM" id="MobiDB-lite"/>
    </source>
</evidence>
<keyword evidence="6" id="KW-1185">Reference proteome</keyword>
<organism evidence="5 6">
    <name type="scientific">Streptomyces luteolus</name>
    <dbReference type="NCBI Taxonomy" id="3043615"/>
    <lineage>
        <taxon>Bacteria</taxon>
        <taxon>Bacillati</taxon>
        <taxon>Actinomycetota</taxon>
        <taxon>Actinomycetes</taxon>
        <taxon>Kitasatosporales</taxon>
        <taxon>Streptomycetaceae</taxon>
        <taxon>Streptomyces</taxon>
    </lineage>
</organism>
<evidence type="ECO:0000256" key="1">
    <source>
        <dbReference type="ARBA" id="ARBA00021292"/>
    </source>
</evidence>
<protein>
    <recommendedName>
        <fullName evidence="1">D-inositol 3-phosphate glycosyltransferase</fullName>
    </recommendedName>
</protein>
<evidence type="ECO:0000259" key="4">
    <source>
        <dbReference type="Pfam" id="PF00534"/>
    </source>
</evidence>
<keyword evidence="2 5" id="KW-0808">Transferase</keyword>
<evidence type="ECO:0000313" key="5">
    <source>
        <dbReference type="EMBL" id="MDI3421690.1"/>
    </source>
</evidence>
<name>A0ABT6T2Q5_9ACTN</name>
<feature type="region of interest" description="Disordered" evidence="3">
    <location>
        <begin position="1"/>
        <end position="29"/>
    </location>
</feature>
<gene>
    <name evidence="5" type="ORF">QIT00_24585</name>
</gene>
<comment type="caution">
    <text evidence="5">The sequence shown here is derived from an EMBL/GenBank/DDBJ whole genome shotgun (WGS) entry which is preliminary data.</text>
</comment>
<dbReference type="Pfam" id="PF00534">
    <property type="entry name" value="Glycos_transf_1"/>
    <property type="match status" value="1"/>
</dbReference>
<dbReference type="InterPro" id="IPR001296">
    <property type="entry name" value="Glyco_trans_1"/>
</dbReference>
<dbReference type="PANTHER" id="PTHR12526">
    <property type="entry name" value="GLYCOSYLTRANSFERASE"/>
    <property type="match status" value="1"/>
</dbReference>
<sequence>MSTQTTQTTQTAQSTQSTQTAQSTQSPQSFPQRDVFFVSNSVNELGGVTSWSHQMARLFTESGHRVHVIGITEPAEPQDIGTDLPYPTTTLYDEHPPRVGPARGIKGRLNIAERRLRAARTAGMHEQAAKLTALFRRARPGAVVIVTQVWAMEWVTLADTTGLTVIGMSHESYAYTRACSRYGRVRKFYKDVDRMLALTREDADLWIRKGGMDNASYMPNPLPFMPEVPSPRTGKVVTSIGRLHDQKGIDMLLDTWAEVAPLHPDWRLRIYGSGEDEEQLKQQCTDLGLDGSVEWMGRTGDVPGALRGGSVFVQSSRGEGFPLALMEAMAAAVPCAAFDCAPGVHEIVQDGEDGLLAGLGNTGELARRLDTLMSDKELRDKMGELARQNIQRYTTAEIVRRWEELFAFLER</sequence>
<dbReference type="Gene3D" id="3.40.50.2000">
    <property type="entry name" value="Glycogen Phosphorylase B"/>
    <property type="match status" value="2"/>
</dbReference>
<dbReference type="GO" id="GO:0016757">
    <property type="term" value="F:glycosyltransferase activity"/>
    <property type="evidence" value="ECO:0007669"/>
    <property type="project" value="UniProtKB-KW"/>
</dbReference>
<dbReference type="EMBL" id="JASCIS010000027">
    <property type="protein sequence ID" value="MDI3421690.1"/>
    <property type="molecule type" value="Genomic_DNA"/>
</dbReference>
<dbReference type="SUPFAM" id="SSF53756">
    <property type="entry name" value="UDP-Glycosyltransferase/glycogen phosphorylase"/>
    <property type="match status" value="1"/>
</dbReference>
<keyword evidence="5" id="KW-0328">Glycosyltransferase</keyword>
<dbReference type="Proteomes" id="UP001237105">
    <property type="component" value="Unassembled WGS sequence"/>
</dbReference>
<feature type="domain" description="Glycosyl transferase family 1" evidence="4">
    <location>
        <begin position="228"/>
        <end position="388"/>
    </location>
</feature>
<evidence type="ECO:0000313" key="6">
    <source>
        <dbReference type="Proteomes" id="UP001237105"/>
    </source>
</evidence>